<evidence type="ECO:0000256" key="2">
    <source>
        <dbReference type="ARBA" id="ARBA00023315"/>
    </source>
</evidence>
<dbReference type="PANTHER" id="PTHR43775">
    <property type="entry name" value="FATTY ACID SYNTHASE"/>
    <property type="match status" value="1"/>
</dbReference>
<dbReference type="GO" id="GO:0016746">
    <property type="term" value="F:acyltransferase activity"/>
    <property type="evidence" value="ECO:0007669"/>
    <property type="project" value="UniProtKB-KW"/>
</dbReference>
<feature type="domain" description="Malonyl-CoA:ACP transacylase (MAT)" evidence="3">
    <location>
        <begin position="27"/>
        <end position="324"/>
    </location>
</feature>
<dbReference type="SUPFAM" id="SSF55048">
    <property type="entry name" value="Probable ACP-binding domain of malonyl-CoA ACP transacylase"/>
    <property type="match status" value="1"/>
</dbReference>
<protein>
    <submittedName>
        <fullName evidence="4">Acyltransferase domain-containing protein</fullName>
        <ecNumber evidence="4">2.3.1.-</ecNumber>
    </submittedName>
</protein>
<reference evidence="5" key="1">
    <citation type="journal article" date="2019" name="Int. J. Syst. Evol. Microbiol.">
        <title>The Global Catalogue of Microorganisms (GCM) 10K type strain sequencing project: providing services to taxonomists for standard genome sequencing and annotation.</title>
        <authorList>
            <consortium name="The Broad Institute Genomics Platform"/>
            <consortium name="The Broad Institute Genome Sequencing Center for Infectious Disease"/>
            <person name="Wu L."/>
            <person name="Ma J."/>
        </authorList>
    </citation>
    <scope>NUCLEOTIDE SEQUENCE [LARGE SCALE GENOMIC DNA]</scope>
    <source>
        <strain evidence="5">JCM 31486</strain>
    </source>
</reference>
<organism evidence="4 5">
    <name type="scientific">Kibdelosporangium lantanae</name>
    <dbReference type="NCBI Taxonomy" id="1497396"/>
    <lineage>
        <taxon>Bacteria</taxon>
        <taxon>Bacillati</taxon>
        <taxon>Actinomycetota</taxon>
        <taxon>Actinomycetes</taxon>
        <taxon>Pseudonocardiales</taxon>
        <taxon>Pseudonocardiaceae</taxon>
        <taxon>Kibdelosporangium</taxon>
    </lineage>
</organism>
<sequence length="352" mass="36728">MRAVAERRSAAGVVQGSPREPGLTTFVFPGQGSQHVGMGRDLHRSFPTFAAALDRVLAELDLHVAGLSLRDVMWGDDEELLQRTEFAQPALFAVEVALFELLESLGVSPDVVTGHSVGEIAALHVAGAVSLPDACALVTARGRLMQDLPDGGAMVAIGAGAEEVTEVMAKLPGCVALAAVNGPKAVVVSGEEQAVLRVAEHFAGAGHRTRRLAVSHAFHSPLMELMVEELCAIAKGLSYSEPQIPVVSSVDGSVIGEAGLGDTDHWRRHTCDAVLFGSAVDQCLGMGTTTFVEVGPGSALTTMVEQCVPTDGDTVVVPLARRDHAEDKGLLLALAALFTHGLNVDWTAVVGP</sequence>
<gene>
    <name evidence="4" type="ORF">ACFQ1S_27070</name>
</gene>
<keyword evidence="5" id="KW-1185">Reference proteome</keyword>
<dbReference type="InterPro" id="IPR001227">
    <property type="entry name" value="Ac_transferase_dom_sf"/>
</dbReference>
<dbReference type="PANTHER" id="PTHR43775:SF51">
    <property type="entry name" value="INACTIVE PHENOLPHTHIOCEROL SYNTHESIS POLYKETIDE SYNTHASE TYPE I PKS1-RELATED"/>
    <property type="match status" value="1"/>
</dbReference>
<keyword evidence="2 4" id="KW-0012">Acyltransferase</keyword>
<dbReference type="Gene3D" id="3.40.366.10">
    <property type="entry name" value="Malonyl-Coenzyme A Acyl Carrier Protein, domain 2"/>
    <property type="match status" value="1"/>
</dbReference>
<dbReference type="Proteomes" id="UP001597045">
    <property type="component" value="Unassembled WGS sequence"/>
</dbReference>
<dbReference type="InterPro" id="IPR016036">
    <property type="entry name" value="Malonyl_transacylase_ACP-bd"/>
</dbReference>
<dbReference type="InterPro" id="IPR016035">
    <property type="entry name" value="Acyl_Trfase/lysoPLipase"/>
</dbReference>
<comment type="caution">
    <text evidence="4">The sequence shown here is derived from an EMBL/GenBank/DDBJ whole genome shotgun (WGS) entry which is preliminary data.</text>
</comment>
<feature type="non-terminal residue" evidence="4">
    <location>
        <position position="352"/>
    </location>
</feature>
<evidence type="ECO:0000259" key="3">
    <source>
        <dbReference type="SMART" id="SM00827"/>
    </source>
</evidence>
<evidence type="ECO:0000313" key="5">
    <source>
        <dbReference type="Proteomes" id="UP001597045"/>
    </source>
</evidence>
<accession>A0ABW3MFY9</accession>
<name>A0ABW3MFY9_9PSEU</name>
<dbReference type="EMBL" id="JBHTIS010001880">
    <property type="protein sequence ID" value="MFD1048937.1"/>
    <property type="molecule type" value="Genomic_DNA"/>
</dbReference>
<dbReference type="InterPro" id="IPR014043">
    <property type="entry name" value="Acyl_transferase_dom"/>
</dbReference>
<evidence type="ECO:0000313" key="4">
    <source>
        <dbReference type="EMBL" id="MFD1048937.1"/>
    </source>
</evidence>
<evidence type="ECO:0000256" key="1">
    <source>
        <dbReference type="ARBA" id="ARBA00022679"/>
    </source>
</evidence>
<dbReference type="EC" id="2.3.1.-" evidence="4"/>
<dbReference type="Pfam" id="PF00698">
    <property type="entry name" value="Acyl_transf_1"/>
    <property type="match status" value="1"/>
</dbReference>
<dbReference type="Gene3D" id="3.30.70.3290">
    <property type="match status" value="1"/>
</dbReference>
<dbReference type="SMART" id="SM00827">
    <property type="entry name" value="PKS_AT"/>
    <property type="match status" value="1"/>
</dbReference>
<keyword evidence="1 4" id="KW-0808">Transferase</keyword>
<dbReference type="SUPFAM" id="SSF52151">
    <property type="entry name" value="FabD/lysophospholipase-like"/>
    <property type="match status" value="1"/>
</dbReference>
<dbReference type="InterPro" id="IPR050091">
    <property type="entry name" value="PKS_NRPS_Biosynth_Enz"/>
</dbReference>
<proteinExistence type="predicted"/>